<dbReference type="EMBL" id="JARVCO010000006">
    <property type="protein sequence ID" value="MDZ8117920.1"/>
    <property type="molecule type" value="Genomic_DNA"/>
</dbReference>
<keyword evidence="1" id="KW-0472">Membrane</keyword>
<dbReference type="Proteomes" id="UP001290861">
    <property type="component" value="Unassembled WGS sequence"/>
</dbReference>
<dbReference type="RefSeq" id="WP_322607720.1">
    <property type="nucleotide sequence ID" value="NZ_JARVCO010000006.1"/>
</dbReference>
<dbReference type="InterPro" id="IPR013424">
    <property type="entry name" value="Ice-binding_C"/>
</dbReference>
<evidence type="ECO:0000259" key="3">
    <source>
        <dbReference type="Pfam" id="PF07589"/>
    </source>
</evidence>
<evidence type="ECO:0000256" key="2">
    <source>
        <dbReference type="SAM" id="SignalP"/>
    </source>
</evidence>
<protein>
    <submittedName>
        <fullName evidence="4">PEP-CTERM sorting domain-containing protein</fullName>
    </submittedName>
</protein>
<feature type="transmembrane region" description="Helical" evidence="1">
    <location>
        <begin position="175"/>
        <end position="191"/>
    </location>
</feature>
<reference evidence="4 5" key="1">
    <citation type="journal article" date="2024" name="Appl. Environ. Microbiol.">
        <title>Pontiella agarivorans sp. nov., a novel marine anaerobic bacterium capable of degrading macroalgal polysaccharides and fixing nitrogen.</title>
        <authorList>
            <person name="Liu N."/>
            <person name="Kivenson V."/>
            <person name="Peng X."/>
            <person name="Cui Z."/>
            <person name="Lankiewicz T.S."/>
            <person name="Gosselin K.M."/>
            <person name="English C.J."/>
            <person name="Blair E.M."/>
            <person name="O'Malley M.A."/>
            <person name="Valentine D.L."/>
        </authorList>
    </citation>
    <scope>NUCLEOTIDE SEQUENCE [LARGE SCALE GENOMIC DNA]</scope>
    <source>
        <strain evidence="4 5">NLcol2</strain>
    </source>
</reference>
<gene>
    <name evidence="4" type="ORF">P9H32_04710</name>
</gene>
<keyword evidence="1" id="KW-1133">Transmembrane helix</keyword>
<keyword evidence="5" id="KW-1185">Reference proteome</keyword>
<dbReference type="Pfam" id="PF07589">
    <property type="entry name" value="PEP-CTERM"/>
    <property type="match status" value="1"/>
</dbReference>
<organism evidence="4 5">
    <name type="scientific">Pontiella agarivorans</name>
    <dbReference type="NCBI Taxonomy" id="3038953"/>
    <lineage>
        <taxon>Bacteria</taxon>
        <taxon>Pseudomonadati</taxon>
        <taxon>Kiritimatiellota</taxon>
        <taxon>Kiritimatiellia</taxon>
        <taxon>Kiritimatiellales</taxon>
        <taxon>Pontiellaceae</taxon>
        <taxon>Pontiella</taxon>
    </lineage>
</organism>
<keyword evidence="1" id="KW-0812">Transmembrane</keyword>
<sequence length="197" mass="19725">MKKAIVALVAVAMVGVANADIYANLSAGFGISGAGSAGGIVDAIDGTTVVLQVIDGGGDGLDYAAPGVIQYNGGLLTAGNDILLGTLTANVTGGGGDYSDWAATISGIVQYSYVSDAYFRVSGIEDGDWVYEGSAAFADIDTSDPKATPEFVFFDEGGAGGAADGSVTVQVIPEPATIGLMGIAGLGMFLARRKARR</sequence>
<name>A0ABU5MUM7_9BACT</name>
<accession>A0ABU5MUM7</accession>
<dbReference type="NCBIfam" id="TIGR02595">
    <property type="entry name" value="PEP_CTERM"/>
    <property type="match status" value="1"/>
</dbReference>
<evidence type="ECO:0000313" key="4">
    <source>
        <dbReference type="EMBL" id="MDZ8117920.1"/>
    </source>
</evidence>
<keyword evidence="2" id="KW-0732">Signal</keyword>
<feature type="chain" id="PRO_5046433598" evidence="2">
    <location>
        <begin position="20"/>
        <end position="197"/>
    </location>
</feature>
<evidence type="ECO:0000256" key="1">
    <source>
        <dbReference type="SAM" id="Phobius"/>
    </source>
</evidence>
<proteinExistence type="predicted"/>
<evidence type="ECO:0000313" key="5">
    <source>
        <dbReference type="Proteomes" id="UP001290861"/>
    </source>
</evidence>
<feature type="domain" description="Ice-binding protein C-terminal" evidence="3">
    <location>
        <begin position="172"/>
        <end position="194"/>
    </location>
</feature>
<feature type="signal peptide" evidence="2">
    <location>
        <begin position="1"/>
        <end position="19"/>
    </location>
</feature>
<comment type="caution">
    <text evidence="4">The sequence shown here is derived from an EMBL/GenBank/DDBJ whole genome shotgun (WGS) entry which is preliminary data.</text>
</comment>